<dbReference type="Proteomes" id="UP001341840">
    <property type="component" value="Unassembled WGS sequence"/>
</dbReference>
<reference evidence="3 4" key="1">
    <citation type="journal article" date="2023" name="Plants (Basel)">
        <title>Bridging the Gap: Combining Genomics and Transcriptomics Approaches to Understand Stylosanthes scabra, an Orphan Legume from the Brazilian Caatinga.</title>
        <authorList>
            <person name="Ferreira-Neto J.R.C."/>
            <person name="da Silva M.D."/>
            <person name="Binneck E."/>
            <person name="de Melo N.F."/>
            <person name="da Silva R.H."/>
            <person name="de Melo A.L.T.M."/>
            <person name="Pandolfi V."/>
            <person name="Bustamante F.O."/>
            <person name="Brasileiro-Vidal A.C."/>
            <person name="Benko-Iseppon A.M."/>
        </authorList>
    </citation>
    <scope>NUCLEOTIDE SEQUENCE [LARGE SCALE GENOMIC DNA]</scope>
    <source>
        <tissue evidence="3">Leaves</tissue>
    </source>
</reference>
<proteinExistence type="predicted"/>
<evidence type="ECO:0000313" key="3">
    <source>
        <dbReference type="EMBL" id="MED6220191.1"/>
    </source>
</evidence>
<organism evidence="3 4">
    <name type="scientific">Stylosanthes scabra</name>
    <dbReference type="NCBI Taxonomy" id="79078"/>
    <lineage>
        <taxon>Eukaryota</taxon>
        <taxon>Viridiplantae</taxon>
        <taxon>Streptophyta</taxon>
        <taxon>Embryophyta</taxon>
        <taxon>Tracheophyta</taxon>
        <taxon>Spermatophyta</taxon>
        <taxon>Magnoliopsida</taxon>
        <taxon>eudicotyledons</taxon>
        <taxon>Gunneridae</taxon>
        <taxon>Pentapetalae</taxon>
        <taxon>rosids</taxon>
        <taxon>fabids</taxon>
        <taxon>Fabales</taxon>
        <taxon>Fabaceae</taxon>
        <taxon>Papilionoideae</taxon>
        <taxon>50 kb inversion clade</taxon>
        <taxon>dalbergioids sensu lato</taxon>
        <taxon>Dalbergieae</taxon>
        <taxon>Pterocarpus clade</taxon>
        <taxon>Stylosanthes</taxon>
    </lineage>
</organism>
<gene>
    <name evidence="3" type="ORF">PIB30_042496</name>
</gene>
<feature type="compositionally biased region" description="Basic residues" evidence="1">
    <location>
        <begin position="212"/>
        <end position="221"/>
    </location>
</feature>
<dbReference type="EMBL" id="JASCZI010272102">
    <property type="protein sequence ID" value="MED6220191.1"/>
    <property type="molecule type" value="Genomic_DNA"/>
</dbReference>
<keyword evidence="4" id="KW-1185">Reference proteome</keyword>
<accession>A0ABU6ZE07</accession>
<feature type="compositionally biased region" description="Low complexity" evidence="1">
    <location>
        <begin position="174"/>
        <end position="188"/>
    </location>
</feature>
<dbReference type="Pfam" id="PF26130">
    <property type="entry name" value="PB1-like"/>
    <property type="match status" value="1"/>
</dbReference>
<feature type="region of interest" description="Disordered" evidence="1">
    <location>
        <begin position="174"/>
        <end position="244"/>
    </location>
</feature>
<sequence>MPSSVPFLVVGLSSPSPKVMPPPSGSRTGGRVVALRSLSSRSEDSNCRSSFSVFEFVELILNDDDEADGGADSGMTKHIIPIIHVGGQLGVDDNGVLCYMDGEVHTFDTVDLDMLCILDLEGMANYQGFPLYTAMYWLEPTITNLIFFEHFIFEPIVAEDFEVAGDGGCINLDSNDGSKSSSHDSYQSAEGEAYKPPPEGDELSSDSDSGRRKNVKKKTRTKNVMTPTKKDSPKKNGSKTPTKT</sequence>
<feature type="domain" description="PB1-like" evidence="2">
    <location>
        <begin position="75"/>
        <end position="142"/>
    </location>
</feature>
<evidence type="ECO:0000259" key="2">
    <source>
        <dbReference type="Pfam" id="PF26130"/>
    </source>
</evidence>
<protein>
    <recommendedName>
        <fullName evidence="2">PB1-like domain-containing protein</fullName>
    </recommendedName>
</protein>
<comment type="caution">
    <text evidence="3">The sequence shown here is derived from an EMBL/GenBank/DDBJ whole genome shotgun (WGS) entry which is preliminary data.</text>
</comment>
<dbReference type="InterPro" id="IPR058594">
    <property type="entry name" value="PB1-like_dom_pln"/>
</dbReference>
<evidence type="ECO:0000256" key="1">
    <source>
        <dbReference type="SAM" id="MobiDB-lite"/>
    </source>
</evidence>
<evidence type="ECO:0000313" key="4">
    <source>
        <dbReference type="Proteomes" id="UP001341840"/>
    </source>
</evidence>
<name>A0ABU6ZE07_9FABA</name>